<proteinExistence type="predicted"/>
<sequence>MRYHTPWKKALGEAHSPCPPAMSGNLRLRQSSVECPQRTAPSLQSFSRHIHLADGDGNQIQRLGNLLYNVVIKRPSVFIFWFFVDKKYCVFVDGAGHIICDNHLVIGDELPKLLNLSIPSSRGDVGFHFHRVRIFHVFFAGFVSTSVLPQFCPLVQKIPKRPFVSVHDFHPCTSHGGRKRHDFPHKRRWHVAALIRPGNAIFAMRCFPLCSALVDEICGDLNLVDLVACGDSSGICPERKRSAKNLAGRNIQIRRENRFACLSGHVSQHGQFFFVAHLIPPDQPVTALVLTGLLASLAMNTLRL</sequence>
<organism evidence="1">
    <name type="scientific">Siphoviridae sp. ctCNm48</name>
    <dbReference type="NCBI Taxonomy" id="2825377"/>
    <lineage>
        <taxon>Viruses</taxon>
        <taxon>Duplodnaviria</taxon>
        <taxon>Heunggongvirae</taxon>
        <taxon>Uroviricota</taxon>
        <taxon>Caudoviricetes</taxon>
    </lineage>
</organism>
<reference evidence="1" key="1">
    <citation type="journal article" date="2021" name="Proc. Natl. Acad. Sci. U.S.A.">
        <title>A Catalog of Tens of Thousands of Viruses from Human Metagenomes Reveals Hidden Associations with Chronic Diseases.</title>
        <authorList>
            <person name="Tisza M.J."/>
            <person name="Buck C.B."/>
        </authorList>
    </citation>
    <scope>NUCLEOTIDE SEQUENCE</scope>
    <source>
        <strain evidence="1">CtCNm48</strain>
    </source>
</reference>
<evidence type="ECO:0000313" key="1">
    <source>
        <dbReference type="EMBL" id="DAF86463.1"/>
    </source>
</evidence>
<protein>
    <submittedName>
        <fullName evidence="1">Uncharacterized protein</fullName>
    </submittedName>
</protein>
<name>A0A8S5TWA8_9CAUD</name>
<dbReference type="EMBL" id="BK015945">
    <property type="protein sequence ID" value="DAF86463.1"/>
    <property type="molecule type" value="Genomic_DNA"/>
</dbReference>
<accession>A0A8S5TWA8</accession>